<dbReference type="KEGG" id="ccot:CCAX7_64960"/>
<organism evidence="1 2">
    <name type="scientific">Capsulimonas corticalis</name>
    <dbReference type="NCBI Taxonomy" id="2219043"/>
    <lineage>
        <taxon>Bacteria</taxon>
        <taxon>Bacillati</taxon>
        <taxon>Armatimonadota</taxon>
        <taxon>Armatimonadia</taxon>
        <taxon>Capsulimonadales</taxon>
        <taxon>Capsulimonadaceae</taxon>
        <taxon>Capsulimonas</taxon>
    </lineage>
</organism>
<accession>A0A402CQY7</accession>
<dbReference type="Proteomes" id="UP000287394">
    <property type="component" value="Chromosome"/>
</dbReference>
<evidence type="ECO:0000313" key="2">
    <source>
        <dbReference type="Proteomes" id="UP000287394"/>
    </source>
</evidence>
<dbReference type="EMBL" id="AP025739">
    <property type="protein sequence ID" value="BDI34445.1"/>
    <property type="molecule type" value="Genomic_DNA"/>
</dbReference>
<dbReference type="Pfam" id="PF19446">
    <property type="entry name" value="DUF5984"/>
    <property type="match status" value="1"/>
</dbReference>
<dbReference type="InterPro" id="IPR046026">
    <property type="entry name" value="DUF5984"/>
</dbReference>
<dbReference type="RefSeq" id="WP_119319808.1">
    <property type="nucleotide sequence ID" value="NZ_AP025739.1"/>
</dbReference>
<sequence>MLFNFRLKPTDKIAPWSTPSRNNSLSLHWFGLTDGWFWIDIGGQQPFRYSQEILNHWAQEPQATISPLPFDDYQVTRYWEDLLELVPSILDPLPSDLATRVSDADAWGQWRERAAEWRETSEDETSWETYETALQWWFSRTWSNGHLRIPPKIWLWSTDDQVHIRWDCRDILQDGVLVWDAKHGEVAMPKRDFIHEVQSFGARLIDTMATRVDEIKKHWARPEIAIDIHSLEQEQDYRATICENALGRIHRDYEWDDVRAAIARMEAEIEYLK</sequence>
<dbReference type="OrthoDB" id="8216186at2"/>
<reference evidence="1 2" key="1">
    <citation type="journal article" date="2019" name="Int. J. Syst. Evol. Microbiol.">
        <title>Capsulimonas corticalis gen. nov., sp. nov., an aerobic capsulated bacterium, of a novel bacterial order, Capsulimonadales ord. nov., of the class Armatimonadia of the phylum Armatimonadetes.</title>
        <authorList>
            <person name="Li J."/>
            <person name="Kudo C."/>
            <person name="Tonouchi A."/>
        </authorList>
    </citation>
    <scope>NUCLEOTIDE SEQUENCE [LARGE SCALE GENOMIC DNA]</scope>
    <source>
        <strain evidence="1 2">AX-7</strain>
    </source>
</reference>
<keyword evidence="2" id="KW-1185">Reference proteome</keyword>
<proteinExistence type="predicted"/>
<protein>
    <submittedName>
        <fullName evidence="1">Uncharacterized protein</fullName>
    </submittedName>
</protein>
<dbReference type="AlphaFoldDB" id="A0A402CQY7"/>
<name>A0A402CQY7_9BACT</name>
<evidence type="ECO:0000313" key="1">
    <source>
        <dbReference type="EMBL" id="BDI34445.1"/>
    </source>
</evidence>
<gene>
    <name evidence="1" type="ORF">CCAX7_64960</name>
</gene>